<dbReference type="KEGG" id="beq:BEWA_003360"/>
<keyword evidence="4" id="KW-1185">Reference proteome</keyword>
<name>L0B0C2_THEEQ</name>
<gene>
    <name evidence="3" type="ORF">BEWA_003360</name>
</gene>
<sequence length="165" mass="18562">MILKNIFIDSYICPLEGAETKLELREQHAREFMASELDHLSAADLGSRVSLQLTGEVVTGAITSLFPQNRMLIIETFNNTNPDQLNDDIRHMYPYAKIATMKSGGDFPYLTRPDELFIFVQVFLNNLKSDCTKSESPDTQEASTVANLRSIDLNYDSENSVISGY</sequence>
<evidence type="ECO:0000256" key="1">
    <source>
        <dbReference type="ARBA" id="ARBA00004496"/>
    </source>
</evidence>
<accession>L0B0C2</accession>
<evidence type="ECO:0000313" key="4">
    <source>
        <dbReference type="Proteomes" id="UP000031512"/>
    </source>
</evidence>
<dbReference type="EMBL" id="CP001670">
    <property type="protein sequence ID" value="AFZ80928.1"/>
    <property type="molecule type" value="Genomic_DNA"/>
</dbReference>
<comment type="subcellular location">
    <subcellularLocation>
        <location evidence="1">Cytoplasm</location>
    </subcellularLocation>
</comment>
<proteinExistence type="predicted"/>
<evidence type="ECO:0000313" key="3">
    <source>
        <dbReference type="EMBL" id="AFZ80928.1"/>
    </source>
</evidence>
<keyword evidence="2" id="KW-0963">Cytoplasm</keyword>
<dbReference type="RefSeq" id="XP_004830594.1">
    <property type="nucleotide sequence ID" value="XM_004830537.1"/>
</dbReference>
<dbReference type="GO" id="GO:0005737">
    <property type="term" value="C:cytoplasm"/>
    <property type="evidence" value="ECO:0007669"/>
    <property type="project" value="UniProtKB-SubCell"/>
</dbReference>
<dbReference type="GeneID" id="15805845"/>
<dbReference type="OrthoDB" id="10264550at2759"/>
<organism evidence="3 4">
    <name type="scientific">Theileria equi strain WA</name>
    <dbReference type="NCBI Taxonomy" id="1537102"/>
    <lineage>
        <taxon>Eukaryota</taxon>
        <taxon>Sar</taxon>
        <taxon>Alveolata</taxon>
        <taxon>Apicomplexa</taxon>
        <taxon>Aconoidasida</taxon>
        <taxon>Piroplasmida</taxon>
        <taxon>Theileriidae</taxon>
        <taxon>Theileria</taxon>
    </lineage>
</organism>
<reference evidence="3 4" key="1">
    <citation type="journal article" date="2012" name="BMC Genomics">
        <title>Comparative genomic analysis and phylogenetic position of Theileria equi.</title>
        <authorList>
            <person name="Kappmeyer L.S."/>
            <person name="Thiagarajan M."/>
            <person name="Herndon D.R."/>
            <person name="Ramsay J.D."/>
            <person name="Caler E."/>
            <person name="Djikeng A."/>
            <person name="Gillespie J.J."/>
            <person name="Lau A.O."/>
            <person name="Roalson E.H."/>
            <person name="Silva J.C."/>
            <person name="Silva M.G."/>
            <person name="Suarez C.E."/>
            <person name="Ueti M.W."/>
            <person name="Nene V.M."/>
            <person name="Mealey R.H."/>
            <person name="Knowles D.P."/>
            <person name="Brayton K.A."/>
        </authorList>
    </citation>
    <scope>NUCLEOTIDE SEQUENCE [LARGE SCALE GENOMIC DNA]</scope>
    <source>
        <strain evidence="3 4">WA</strain>
    </source>
</reference>
<dbReference type="PANTHER" id="PTHR15913:SF0">
    <property type="entry name" value="MASPARDIN"/>
    <property type="match status" value="1"/>
</dbReference>
<dbReference type="InterPro" id="IPR026151">
    <property type="entry name" value="Maspardin"/>
</dbReference>
<dbReference type="VEuPathDB" id="PiroplasmaDB:BEWA_003360"/>
<dbReference type="PANTHER" id="PTHR15913">
    <property type="entry name" value="ACID CLUSTER PROTEIN 33"/>
    <property type="match status" value="1"/>
</dbReference>
<protein>
    <submittedName>
        <fullName evidence="3">Uncharacterized protein</fullName>
    </submittedName>
</protein>
<dbReference type="eggNOG" id="ENOG502QPSD">
    <property type="taxonomic scope" value="Eukaryota"/>
</dbReference>
<evidence type="ECO:0000256" key="2">
    <source>
        <dbReference type="ARBA" id="ARBA00022490"/>
    </source>
</evidence>
<dbReference type="Proteomes" id="UP000031512">
    <property type="component" value="Chromosome 3"/>
</dbReference>
<dbReference type="AlphaFoldDB" id="L0B0C2"/>